<keyword evidence="1" id="KW-0812">Transmembrane</keyword>
<dbReference type="OrthoDB" id="2402153at2759"/>
<protein>
    <submittedName>
        <fullName evidence="2">Uncharacterized protein</fullName>
    </submittedName>
</protein>
<feature type="transmembrane region" description="Helical" evidence="1">
    <location>
        <begin position="137"/>
        <end position="165"/>
    </location>
</feature>
<proteinExistence type="predicted"/>
<feature type="transmembrane region" description="Helical" evidence="1">
    <location>
        <begin position="12"/>
        <end position="33"/>
    </location>
</feature>
<organism evidence="2 3">
    <name type="scientific">Glomus cerebriforme</name>
    <dbReference type="NCBI Taxonomy" id="658196"/>
    <lineage>
        <taxon>Eukaryota</taxon>
        <taxon>Fungi</taxon>
        <taxon>Fungi incertae sedis</taxon>
        <taxon>Mucoromycota</taxon>
        <taxon>Glomeromycotina</taxon>
        <taxon>Glomeromycetes</taxon>
        <taxon>Glomerales</taxon>
        <taxon>Glomeraceae</taxon>
        <taxon>Glomus</taxon>
    </lineage>
</organism>
<reference evidence="2 3" key="1">
    <citation type="submission" date="2018-06" db="EMBL/GenBank/DDBJ databases">
        <title>Comparative genomics reveals the genomic features of Rhizophagus irregularis, R. cerebriforme, R. diaphanum and Gigaspora rosea, and their symbiotic lifestyle signature.</title>
        <authorList>
            <person name="Morin E."/>
            <person name="San Clemente H."/>
            <person name="Chen E.C.H."/>
            <person name="De La Providencia I."/>
            <person name="Hainaut M."/>
            <person name="Kuo A."/>
            <person name="Kohler A."/>
            <person name="Murat C."/>
            <person name="Tang N."/>
            <person name="Roy S."/>
            <person name="Loubradou J."/>
            <person name="Henrissat B."/>
            <person name="Grigoriev I.V."/>
            <person name="Corradi N."/>
            <person name="Roux C."/>
            <person name="Martin F.M."/>
        </authorList>
    </citation>
    <scope>NUCLEOTIDE SEQUENCE [LARGE SCALE GENOMIC DNA]</scope>
    <source>
        <strain evidence="2 3">DAOM 227022</strain>
    </source>
</reference>
<feature type="transmembrane region" description="Helical" evidence="1">
    <location>
        <begin position="92"/>
        <end position="109"/>
    </location>
</feature>
<name>A0A397SNM3_9GLOM</name>
<evidence type="ECO:0000313" key="2">
    <source>
        <dbReference type="EMBL" id="RIA85655.1"/>
    </source>
</evidence>
<comment type="caution">
    <text evidence="2">The sequence shown here is derived from an EMBL/GenBank/DDBJ whole genome shotgun (WGS) entry which is preliminary data.</text>
</comment>
<dbReference type="Proteomes" id="UP000265703">
    <property type="component" value="Unassembled WGS sequence"/>
</dbReference>
<evidence type="ECO:0000256" key="1">
    <source>
        <dbReference type="SAM" id="Phobius"/>
    </source>
</evidence>
<gene>
    <name evidence="2" type="ORF">C1645_781386</name>
</gene>
<accession>A0A397SNM3</accession>
<evidence type="ECO:0000313" key="3">
    <source>
        <dbReference type="Proteomes" id="UP000265703"/>
    </source>
</evidence>
<keyword evidence="1" id="KW-0472">Membrane</keyword>
<keyword evidence="3" id="KW-1185">Reference proteome</keyword>
<sequence>MSENKTSWTLKNTIGGLMGTMVVILIFACPALEITKIILFKLANNEIIYKNYIIEYIYFVMMITFPLGLLFSAIRNRCCNMKGLLNYIREQLFCIPFLILIVSIIYTQMTSHEIKPIPDSCPSSYPYKLSITRTACIIRLINFIIMWTFTSLLVILSIVDCFGYFPRKEKDKTIDTRLSGFFPPDRDDEMHNKGKP</sequence>
<feature type="transmembrane region" description="Helical" evidence="1">
    <location>
        <begin position="53"/>
        <end position="71"/>
    </location>
</feature>
<dbReference type="AlphaFoldDB" id="A0A397SNM3"/>
<keyword evidence="1" id="KW-1133">Transmembrane helix</keyword>
<dbReference type="EMBL" id="QKYT01000412">
    <property type="protein sequence ID" value="RIA85655.1"/>
    <property type="molecule type" value="Genomic_DNA"/>
</dbReference>
<dbReference type="PROSITE" id="PS51257">
    <property type="entry name" value="PROKAR_LIPOPROTEIN"/>
    <property type="match status" value="1"/>
</dbReference>